<keyword evidence="2" id="KW-0812">Transmembrane</keyword>
<sequence>MKKNAVLLWIVYFLNLIIFPSFFIVEVSSGKYAVDTQMYVVLQVVSMVIGIWLYRTKIAQAAKEFVKRPFIRDLAIGYVLRIVLAIIVSNLLGEFTSDNQAQIESMMSKSNLVMMFVLLCVVAPILEELVFREAIIGSFKKSMNVHVLTVISAVLFILLHSLSSDGSGINWMSALLYVPLTIPIVGMYRYYENNIVASITMHFINNFVAFLFLMSM</sequence>
<dbReference type="eggNOG" id="COG1266">
    <property type="taxonomic scope" value="Bacteria"/>
</dbReference>
<dbReference type="STRING" id="638301.HMPREF0444_1916"/>
<evidence type="ECO:0000256" key="2">
    <source>
        <dbReference type="SAM" id="Phobius"/>
    </source>
</evidence>
<evidence type="ECO:0000313" key="5">
    <source>
        <dbReference type="Proteomes" id="UP000005926"/>
    </source>
</evidence>
<feature type="transmembrane region" description="Helical" evidence="2">
    <location>
        <begin position="75"/>
        <end position="92"/>
    </location>
</feature>
<evidence type="ECO:0000256" key="1">
    <source>
        <dbReference type="ARBA" id="ARBA00009067"/>
    </source>
</evidence>
<accession>C8NJ21</accession>
<evidence type="ECO:0000259" key="3">
    <source>
        <dbReference type="Pfam" id="PF02517"/>
    </source>
</evidence>
<feature type="transmembrane region" description="Helical" evidence="2">
    <location>
        <begin position="112"/>
        <end position="131"/>
    </location>
</feature>
<dbReference type="InterPro" id="IPR052710">
    <property type="entry name" value="CAAX_protease"/>
</dbReference>
<feature type="transmembrane region" description="Helical" evidence="2">
    <location>
        <begin position="168"/>
        <end position="188"/>
    </location>
</feature>
<name>C8NJ21_9LACT</name>
<evidence type="ECO:0000313" key="4">
    <source>
        <dbReference type="EMBL" id="EEW36356.1"/>
    </source>
</evidence>
<keyword evidence="4" id="KW-0378">Hydrolase</keyword>
<dbReference type="EMBL" id="ACKZ01000030">
    <property type="protein sequence ID" value="EEW36356.1"/>
    <property type="molecule type" value="Genomic_DNA"/>
</dbReference>
<reference evidence="4 5" key="1">
    <citation type="submission" date="2009-08" db="EMBL/GenBank/DDBJ databases">
        <authorList>
            <person name="Muzny D."/>
            <person name="Qin X."/>
            <person name="Deng J."/>
            <person name="Jiang H."/>
            <person name="Liu Y."/>
            <person name="Qu J."/>
            <person name="Song X.-Z."/>
            <person name="Zhang L."/>
            <person name="Thornton R."/>
            <person name="Coyle M."/>
            <person name="Francisco L."/>
            <person name="Jackson L."/>
            <person name="Javaid M."/>
            <person name="Korchina V."/>
            <person name="Kovar C."/>
            <person name="Mata R."/>
            <person name="Mathew T."/>
            <person name="Ngo R."/>
            <person name="Nguyen L."/>
            <person name="Nguyen N."/>
            <person name="Okwuonu G."/>
            <person name="Ongeri F."/>
            <person name="Pham C."/>
            <person name="Simmons D."/>
            <person name="Wilczek-Boney K."/>
            <person name="Hale W."/>
            <person name="Jakkamsetti A."/>
            <person name="Pham P."/>
            <person name="Ruth R."/>
            <person name="San Lucas F."/>
            <person name="Warren J."/>
            <person name="Zhang J."/>
            <person name="Zhao Z."/>
            <person name="Zhou C."/>
            <person name="Zhu D."/>
            <person name="Lee S."/>
            <person name="Bess C."/>
            <person name="Blankenburg K."/>
            <person name="Forbes L."/>
            <person name="Fu Q."/>
            <person name="Gubbala S."/>
            <person name="Hirani K."/>
            <person name="Jayaseelan J.C."/>
            <person name="Lara F."/>
            <person name="Munidasa M."/>
            <person name="Palculict T."/>
            <person name="Patil S."/>
            <person name="Pu L.-L."/>
            <person name="Saada N."/>
            <person name="Tang L."/>
            <person name="Weissenberger G."/>
            <person name="Zhu Y."/>
            <person name="Hemphill L."/>
            <person name="Shang Y."/>
            <person name="Youmans B."/>
            <person name="Ayvaz T."/>
            <person name="Ross M."/>
            <person name="Santibanez J."/>
            <person name="Aqrawi P."/>
            <person name="Gross S."/>
            <person name="Joshi V."/>
            <person name="Fowler G."/>
            <person name="Nazareth L."/>
            <person name="Reid J."/>
            <person name="Worley K."/>
            <person name="Petrosino J."/>
            <person name="Highlander S."/>
            <person name="Gibbs R."/>
        </authorList>
    </citation>
    <scope>NUCLEOTIDE SEQUENCE [LARGE SCALE GENOMIC DNA]</scope>
    <source>
        <strain evidence="4 5">ATCC 49175</strain>
    </source>
</reference>
<keyword evidence="2" id="KW-1133">Transmembrane helix</keyword>
<keyword evidence="2" id="KW-0472">Membrane</keyword>
<dbReference type="AlphaFoldDB" id="C8NJ21"/>
<dbReference type="GO" id="GO:0006508">
    <property type="term" value="P:proteolysis"/>
    <property type="evidence" value="ECO:0007669"/>
    <property type="project" value="UniProtKB-KW"/>
</dbReference>
<feature type="domain" description="CAAX prenyl protease 2/Lysostaphin resistance protein A-like" evidence="3">
    <location>
        <begin position="111"/>
        <end position="208"/>
    </location>
</feature>
<dbReference type="Proteomes" id="UP000005926">
    <property type="component" value="Unassembled WGS sequence"/>
</dbReference>
<feature type="transmembrane region" description="Helical" evidence="2">
    <location>
        <begin position="143"/>
        <end position="162"/>
    </location>
</feature>
<protein>
    <submittedName>
        <fullName evidence="4">CAAX amino terminal protease family protein</fullName>
    </submittedName>
</protein>
<keyword evidence="5" id="KW-1185">Reference proteome</keyword>
<comment type="caution">
    <text evidence="4">The sequence shown here is derived from an EMBL/GenBank/DDBJ whole genome shotgun (WGS) entry which is preliminary data.</text>
</comment>
<feature type="transmembrane region" description="Helical" evidence="2">
    <location>
        <begin position="7"/>
        <end position="25"/>
    </location>
</feature>
<organism evidence="4 5">
    <name type="scientific">Granulicatella adiacens ATCC 49175</name>
    <dbReference type="NCBI Taxonomy" id="638301"/>
    <lineage>
        <taxon>Bacteria</taxon>
        <taxon>Bacillati</taxon>
        <taxon>Bacillota</taxon>
        <taxon>Bacilli</taxon>
        <taxon>Lactobacillales</taxon>
        <taxon>Carnobacteriaceae</taxon>
        <taxon>Granulicatella</taxon>
    </lineage>
</organism>
<proteinExistence type="inferred from homology"/>
<dbReference type="HOGENOM" id="CLU_109277_1_0_9"/>
<dbReference type="RefSeq" id="WP_005606590.1">
    <property type="nucleotide sequence ID" value="NZ_CP102283.1"/>
</dbReference>
<keyword evidence="4" id="KW-0645">Protease</keyword>
<dbReference type="GO" id="GO:0080120">
    <property type="term" value="P:CAAX-box protein maturation"/>
    <property type="evidence" value="ECO:0007669"/>
    <property type="project" value="UniProtKB-ARBA"/>
</dbReference>
<dbReference type="GeneID" id="78412326"/>
<dbReference type="GO" id="GO:0004175">
    <property type="term" value="F:endopeptidase activity"/>
    <property type="evidence" value="ECO:0007669"/>
    <property type="project" value="UniProtKB-ARBA"/>
</dbReference>
<dbReference type="Pfam" id="PF02517">
    <property type="entry name" value="Rce1-like"/>
    <property type="match status" value="1"/>
</dbReference>
<dbReference type="PANTHER" id="PTHR36435">
    <property type="entry name" value="SLR1288 PROTEIN"/>
    <property type="match status" value="1"/>
</dbReference>
<dbReference type="InterPro" id="IPR003675">
    <property type="entry name" value="Rce1/LyrA-like_dom"/>
</dbReference>
<feature type="transmembrane region" description="Helical" evidence="2">
    <location>
        <begin position="195"/>
        <end position="214"/>
    </location>
</feature>
<dbReference type="PANTHER" id="PTHR36435:SF1">
    <property type="entry name" value="CAAX AMINO TERMINAL PROTEASE FAMILY PROTEIN"/>
    <property type="match status" value="1"/>
</dbReference>
<comment type="similarity">
    <text evidence="1">Belongs to the UPF0177 family.</text>
</comment>
<feature type="transmembrane region" description="Helical" evidence="2">
    <location>
        <begin position="37"/>
        <end position="54"/>
    </location>
</feature>
<gene>
    <name evidence="4" type="ORF">HMPREF0444_1916</name>
</gene>